<comment type="caution">
    <text evidence="9">The sequence shown here is derived from an EMBL/GenBank/DDBJ whole genome shotgun (WGS) entry which is preliminary data.</text>
</comment>
<dbReference type="GO" id="GO:0010971">
    <property type="term" value="P:positive regulation of G2/M transition of mitotic cell cycle"/>
    <property type="evidence" value="ECO:0007669"/>
    <property type="project" value="TreeGrafter"/>
</dbReference>
<dbReference type="GO" id="GO:0004725">
    <property type="term" value="F:protein tyrosine phosphatase activity"/>
    <property type="evidence" value="ECO:0007669"/>
    <property type="project" value="UniProtKB-UniRule"/>
</dbReference>
<evidence type="ECO:0000256" key="2">
    <source>
        <dbReference type="ARBA" id="ARBA00022618"/>
    </source>
</evidence>
<feature type="region of interest" description="Disordered" evidence="7">
    <location>
        <begin position="178"/>
        <end position="253"/>
    </location>
</feature>
<dbReference type="GO" id="GO:0032502">
    <property type="term" value="P:developmental process"/>
    <property type="evidence" value="ECO:0007669"/>
    <property type="project" value="UniProtKB-ARBA"/>
</dbReference>
<dbReference type="GO" id="GO:0005737">
    <property type="term" value="C:cytoplasm"/>
    <property type="evidence" value="ECO:0007669"/>
    <property type="project" value="TreeGrafter"/>
</dbReference>
<evidence type="ECO:0000259" key="8">
    <source>
        <dbReference type="PROSITE" id="PS50206"/>
    </source>
</evidence>
<proteinExistence type="inferred from homology"/>
<dbReference type="EMBL" id="BLXT01003909">
    <property type="protein sequence ID" value="GFO07751.1"/>
    <property type="molecule type" value="Genomic_DNA"/>
</dbReference>
<keyword evidence="2 6" id="KW-0132">Cell division</keyword>
<feature type="region of interest" description="Disordered" evidence="7">
    <location>
        <begin position="1"/>
        <end position="73"/>
    </location>
</feature>
<keyword evidence="4 6" id="KW-0904">Protein phosphatase</keyword>
<keyword evidence="6" id="KW-0498">Mitosis</keyword>
<dbReference type="SMART" id="SM00450">
    <property type="entry name" value="RHOD"/>
    <property type="match status" value="1"/>
</dbReference>
<accession>A0AAV4A969</accession>
<evidence type="ECO:0000256" key="3">
    <source>
        <dbReference type="ARBA" id="ARBA00022801"/>
    </source>
</evidence>
<dbReference type="AlphaFoldDB" id="A0AAV4A969"/>
<name>A0AAV4A969_9GAST</name>
<evidence type="ECO:0000256" key="7">
    <source>
        <dbReference type="SAM" id="MobiDB-lite"/>
    </source>
</evidence>
<feature type="compositionally biased region" description="Basic and acidic residues" evidence="7">
    <location>
        <begin position="213"/>
        <end position="224"/>
    </location>
</feature>
<dbReference type="FunFam" id="3.40.250.10:FF:000036">
    <property type="entry name" value="M-phase inducer phosphatase"/>
    <property type="match status" value="1"/>
</dbReference>
<reference evidence="9 10" key="1">
    <citation type="journal article" date="2021" name="Elife">
        <title>Chloroplast acquisition without the gene transfer in kleptoplastic sea slugs, Plakobranchus ocellatus.</title>
        <authorList>
            <person name="Maeda T."/>
            <person name="Takahashi S."/>
            <person name="Yoshida T."/>
            <person name="Shimamura S."/>
            <person name="Takaki Y."/>
            <person name="Nagai Y."/>
            <person name="Toyoda A."/>
            <person name="Suzuki Y."/>
            <person name="Arimoto A."/>
            <person name="Ishii H."/>
            <person name="Satoh N."/>
            <person name="Nishiyama T."/>
            <person name="Hasebe M."/>
            <person name="Maruyama T."/>
            <person name="Minagawa J."/>
            <person name="Obokata J."/>
            <person name="Shigenobu S."/>
        </authorList>
    </citation>
    <scope>NUCLEOTIDE SEQUENCE [LARGE SCALE GENOMIC DNA]</scope>
</reference>
<dbReference type="InterPro" id="IPR000751">
    <property type="entry name" value="MPI_Phosphatase"/>
</dbReference>
<keyword evidence="10" id="KW-1185">Reference proteome</keyword>
<dbReference type="InterPro" id="IPR001763">
    <property type="entry name" value="Rhodanese-like_dom"/>
</dbReference>
<gene>
    <name evidence="9" type="ORF">PoB_003425600</name>
</gene>
<dbReference type="GO" id="GO:0110032">
    <property type="term" value="P:positive regulation of G2/MI transition of meiotic cell cycle"/>
    <property type="evidence" value="ECO:0007669"/>
    <property type="project" value="TreeGrafter"/>
</dbReference>
<sequence>MDVSMESNELSLSPDTAAHDRLSALDRHKNDDHLMPPPVAPPSALPSHLAQDVMHSSSFLSPSKEGEVSMECSPRIKKHIEKKFSKNIVHTSVTSAAETFPSKEQSHEYESTVLAGSPDMLPSEVFTKSPGSPSSEFKAMLDAIDVQESPGESSDDNFLKRQEKPNLRRCRSLEMRKRLFDMSNTPPNAFKQVFKRPASVETGAPKQTRLTKRPKELKLGRIKEATTSPLVKEAEEAKSPLEGPSKPGESSDHERIKVAVDVLQSPDVIGDCSREHCLPVITGKHSDLKNISHETMAHLLNHGFDDKFDKLTVIDCRYPYEYKGGHIKGAINLYTEEDIDKFLKKEVLKITGEKPKTHILIFHCEFSSQRGPGLLRQLRKLDRQMNIHQYPQLTFPEMYVLHLGYKEFFTNHPHLCVPSAYIPMADESYINDLKHFRAKAKTWTAGERNGLSK</sequence>
<dbReference type="Pfam" id="PF00581">
    <property type="entry name" value="Rhodanese"/>
    <property type="match status" value="1"/>
</dbReference>
<dbReference type="PANTHER" id="PTHR10828:SF76">
    <property type="entry name" value="M-PHASE INDUCER PHOSPHATASE"/>
    <property type="match status" value="1"/>
</dbReference>
<feature type="compositionally biased region" description="Polar residues" evidence="7">
    <location>
        <begin position="1"/>
        <end position="14"/>
    </location>
</feature>
<organism evidence="9 10">
    <name type="scientific">Plakobranchus ocellatus</name>
    <dbReference type="NCBI Taxonomy" id="259542"/>
    <lineage>
        <taxon>Eukaryota</taxon>
        <taxon>Metazoa</taxon>
        <taxon>Spiralia</taxon>
        <taxon>Lophotrochozoa</taxon>
        <taxon>Mollusca</taxon>
        <taxon>Gastropoda</taxon>
        <taxon>Heterobranchia</taxon>
        <taxon>Euthyneura</taxon>
        <taxon>Panpulmonata</taxon>
        <taxon>Sacoglossa</taxon>
        <taxon>Placobranchoidea</taxon>
        <taxon>Plakobranchidae</taxon>
        <taxon>Plakobranchus</taxon>
    </lineage>
</organism>
<keyword evidence="5 6" id="KW-0131">Cell cycle</keyword>
<comment type="catalytic activity">
    <reaction evidence="6">
        <text>O-phospho-L-tyrosyl-[protein] + H2O = L-tyrosyl-[protein] + phosphate</text>
        <dbReference type="Rhea" id="RHEA:10684"/>
        <dbReference type="Rhea" id="RHEA-COMP:10136"/>
        <dbReference type="Rhea" id="RHEA-COMP:20101"/>
        <dbReference type="ChEBI" id="CHEBI:15377"/>
        <dbReference type="ChEBI" id="CHEBI:43474"/>
        <dbReference type="ChEBI" id="CHEBI:46858"/>
        <dbReference type="ChEBI" id="CHEBI:61978"/>
        <dbReference type="EC" id="3.1.3.48"/>
    </reaction>
</comment>
<evidence type="ECO:0000313" key="10">
    <source>
        <dbReference type="Proteomes" id="UP000735302"/>
    </source>
</evidence>
<dbReference type="PANTHER" id="PTHR10828">
    <property type="entry name" value="M-PHASE INDUCER PHOSPHATASE DUAL SPECIFICITY PHOSPHATASE CDC25"/>
    <property type="match status" value="1"/>
</dbReference>
<dbReference type="InterPro" id="IPR036873">
    <property type="entry name" value="Rhodanese-like_dom_sf"/>
</dbReference>
<dbReference type="EC" id="3.1.3.48" evidence="6"/>
<keyword evidence="3 6" id="KW-0378">Hydrolase</keyword>
<dbReference type="PRINTS" id="PR00716">
    <property type="entry name" value="MPIPHPHTASE"/>
</dbReference>
<evidence type="ECO:0000256" key="1">
    <source>
        <dbReference type="ARBA" id="ARBA00011065"/>
    </source>
</evidence>
<dbReference type="Proteomes" id="UP000735302">
    <property type="component" value="Unassembled WGS sequence"/>
</dbReference>
<dbReference type="GO" id="GO:0051301">
    <property type="term" value="P:cell division"/>
    <property type="evidence" value="ECO:0007669"/>
    <property type="project" value="UniProtKB-UniRule"/>
</dbReference>
<dbReference type="GO" id="GO:0005634">
    <property type="term" value="C:nucleus"/>
    <property type="evidence" value="ECO:0007669"/>
    <property type="project" value="TreeGrafter"/>
</dbReference>
<evidence type="ECO:0000256" key="4">
    <source>
        <dbReference type="ARBA" id="ARBA00022912"/>
    </source>
</evidence>
<dbReference type="SUPFAM" id="SSF52821">
    <property type="entry name" value="Rhodanese/Cell cycle control phosphatase"/>
    <property type="match status" value="1"/>
</dbReference>
<evidence type="ECO:0000313" key="9">
    <source>
        <dbReference type="EMBL" id="GFO07751.1"/>
    </source>
</evidence>
<dbReference type="GO" id="GO:0009794">
    <property type="term" value="P:regulation of mitotic cell cycle, embryonic"/>
    <property type="evidence" value="ECO:0007669"/>
    <property type="project" value="UniProtKB-ARBA"/>
</dbReference>
<dbReference type="CDD" id="cd01530">
    <property type="entry name" value="Cdc25"/>
    <property type="match status" value="1"/>
</dbReference>
<comment type="similarity">
    <text evidence="1 6">Belongs to the MPI phosphatase family.</text>
</comment>
<evidence type="ECO:0000256" key="5">
    <source>
        <dbReference type="ARBA" id="ARBA00023306"/>
    </source>
</evidence>
<feature type="compositionally biased region" description="Basic and acidic residues" evidence="7">
    <location>
        <begin position="17"/>
        <end position="34"/>
    </location>
</feature>
<dbReference type="GO" id="GO:0000086">
    <property type="term" value="P:G2/M transition of mitotic cell cycle"/>
    <property type="evidence" value="ECO:0007669"/>
    <property type="project" value="TreeGrafter"/>
</dbReference>
<dbReference type="PROSITE" id="PS50206">
    <property type="entry name" value="RHODANESE_3"/>
    <property type="match status" value="1"/>
</dbReference>
<protein>
    <recommendedName>
        <fullName evidence="6">M-phase inducer phosphatase</fullName>
        <ecNumber evidence="6">3.1.3.48</ecNumber>
    </recommendedName>
</protein>
<dbReference type="Gene3D" id="3.40.250.10">
    <property type="entry name" value="Rhodanese-like domain"/>
    <property type="match status" value="1"/>
</dbReference>
<evidence type="ECO:0000256" key="6">
    <source>
        <dbReference type="RuleBase" id="RU368028"/>
    </source>
</evidence>
<feature type="domain" description="Rhodanese" evidence="8">
    <location>
        <begin position="307"/>
        <end position="417"/>
    </location>
</feature>
<comment type="function">
    <text evidence="6">Tyrosine protein phosphatase which functions as a dosage-dependent inducer of mitotic progression.</text>
</comment>
<feature type="compositionally biased region" description="Pro residues" evidence="7">
    <location>
        <begin position="35"/>
        <end position="44"/>
    </location>
</feature>